<name>A0AAV1JSA5_9NEOP</name>
<reference evidence="1 2" key="1">
    <citation type="submission" date="2023-11" db="EMBL/GenBank/DDBJ databases">
        <authorList>
            <person name="Okamura Y."/>
        </authorList>
    </citation>
    <scope>NUCLEOTIDE SEQUENCE [LARGE SCALE GENOMIC DNA]</scope>
</reference>
<gene>
    <name evidence="1" type="ORF">LNINA_LOCUS11351</name>
</gene>
<evidence type="ECO:0000313" key="2">
    <source>
        <dbReference type="Proteomes" id="UP001497472"/>
    </source>
</evidence>
<accession>A0AAV1JSA5</accession>
<dbReference type="AlphaFoldDB" id="A0AAV1JSA5"/>
<sequence length="68" mass="7215">MHPGSTCKQCVAPAVSTDCRDIDRHHANNKSKLGDAPTALPSPLLRYPASIGHNGNTNCRKSIQGFGT</sequence>
<keyword evidence="2" id="KW-1185">Reference proteome</keyword>
<dbReference type="EMBL" id="CAVLEF010000140">
    <property type="protein sequence ID" value="CAK1552297.1"/>
    <property type="molecule type" value="Genomic_DNA"/>
</dbReference>
<evidence type="ECO:0000313" key="1">
    <source>
        <dbReference type="EMBL" id="CAK1552297.1"/>
    </source>
</evidence>
<organism evidence="1 2">
    <name type="scientific">Leptosia nina</name>
    <dbReference type="NCBI Taxonomy" id="320188"/>
    <lineage>
        <taxon>Eukaryota</taxon>
        <taxon>Metazoa</taxon>
        <taxon>Ecdysozoa</taxon>
        <taxon>Arthropoda</taxon>
        <taxon>Hexapoda</taxon>
        <taxon>Insecta</taxon>
        <taxon>Pterygota</taxon>
        <taxon>Neoptera</taxon>
        <taxon>Endopterygota</taxon>
        <taxon>Lepidoptera</taxon>
        <taxon>Glossata</taxon>
        <taxon>Ditrysia</taxon>
        <taxon>Papilionoidea</taxon>
        <taxon>Pieridae</taxon>
        <taxon>Pierinae</taxon>
        <taxon>Leptosia</taxon>
    </lineage>
</organism>
<protein>
    <submittedName>
        <fullName evidence="1">Uncharacterized protein</fullName>
    </submittedName>
</protein>
<comment type="caution">
    <text evidence="1">The sequence shown here is derived from an EMBL/GenBank/DDBJ whole genome shotgun (WGS) entry which is preliminary data.</text>
</comment>
<proteinExistence type="predicted"/>
<dbReference type="Proteomes" id="UP001497472">
    <property type="component" value="Unassembled WGS sequence"/>
</dbReference>